<organism evidence="1 2">
    <name type="scientific">Phormidium tenue FACHB-1050</name>
    <dbReference type="NCBI Taxonomy" id="2692857"/>
    <lineage>
        <taxon>Bacteria</taxon>
        <taxon>Bacillati</taxon>
        <taxon>Cyanobacteriota</taxon>
        <taxon>Cyanophyceae</taxon>
        <taxon>Oscillatoriophycideae</taxon>
        <taxon>Oscillatoriales</taxon>
        <taxon>Oscillatoriaceae</taxon>
        <taxon>Phormidium</taxon>
    </lineage>
</organism>
<sequence length="63" mass="7504">MKTSNTEIDQLAETLEGYCYRNQVREYGLYQSFFFEKEANAKQFFINVFRFPEVISVGYDKSL</sequence>
<evidence type="ECO:0000313" key="1">
    <source>
        <dbReference type="EMBL" id="MBD2316388.1"/>
    </source>
</evidence>
<reference evidence="1 2" key="1">
    <citation type="journal article" date="2020" name="ISME J.">
        <title>Comparative genomics reveals insights into cyanobacterial evolution and habitat adaptation.</title>
        <authorList>
            <person name="Chen M.Y."/>
            <person name="Teng W.K."/>
            <person name="Zhao L."/>
            <person name="Hu C.X."/>
            <person name="Zhou Y.K."/>
            <person name="Han B.P."/>
            <person name="Song L.R."/>
            <person name="Shu W.S."/>
        </authorList>
    </citation>
    <scope>NUCLEOTIDE SEQUENCE [LARGE SCALE GENOMIC DNA]</scope>
    <source>
        <strain evidence="1 2">FACHB-1050</strain>
    </source>
</reference>
<keyword evidence="2" id="KW-1185">Reference proteome</keyword>
<comment type="caution">
    <text evidence="1">The sequence shown here is derived from an EMBL/GenBank/DDBJ whole genome shotgun (WGS) entry which is preliminary data.</text>
</comment>
<proteinExistence type="predicted"/>
<accession>A0ABR8C6M3</accession>
<protein>
    <submittedName>
        <fullName evidence="1">Uncharacterized protein</fullName>
    </submittedName>
</protein>
<dbReference type="Proteomes" id="UP000618445">
    <property type="component" value="Unassembled WGS sequence"/>
</dbReference>
<gene>
    <name evidence="1" type="ORF">H6G05_05950</name>
</gene>
<dbReference type="RefSeq" id="WP_190577165.1">
    <property type="nucleotide sequence ID" value="NZ_JACJQY010000006.1"/>
</dbReference>
<dbReference type="EMBL" id="JACJQY010000006">
    <property type="protein sequence ID" value="MBD2316388.1"/>
    <property type="molecule type" value="Genomic_DNA"/>
</dbReference>
<evidence type="ECO:0000313" key="2">
    <source>
        <dbReference type="Proteomes" id="UP000618445"/>
    </source>
</evidence>
<name>A0ABR8C6M3_9CYAN</name>